<dbReference type="InterPro" id="IPR053008">
    <property type="entry name" value="Phomopsin_biosynth_assoc"/>
</dbReference>
<dbReference type="Proteomes" id="UP000654918">
    <property type="component" value="Unassembled WGS sequence"/>
</dbReference>
<protein>
    <submittedName>
        <fullName evidence="2">Uncharacterized protein</fullName>
    </submittedName>
</protein>
<keyword evidence="3" id="KW-1185">Reference proteome</keyword>
<accession>A0A8H6NDP5</accession>
<dbReference type="PANTHER" id="PTHR35896">
    <property type="entry name" value="IG-LIKE DOMAIN-CONTAINING PROTEIN"/>
    <property type="match status" value="1"/>
</dbReference>
<feature type="transmembrane region" description="Helical" evidence="1">
    <location>
        <begin position="40"/>
        <end position="60"/>
    </location>
</feature>
<comment type="caution">
    <text evidence="2">The sequence shown here is derived from an EMBL/GenBank/DDBJ whole genome shotgun (WGS) entry which is preliminary data.</text>
</comment>
<reference evidence="2" key="1">
    <citation type="journal article" date="2020" name="Phytopathology">
        <title>Genome Sequence Resources of Colletotrichum truncatum, C. plurivorum, C. musicola, and C. sojae: Four Species Pathogenic to Soybean (Glycine max).</title>
        <authorList>
            <person name="Rogerio F."/>
            <person name="Boufleur T.R."/>
            <person name="Ciampi-Guillardi M."/>
            <person name="Sukno S.A."/>
            <person name="Thon M.R."/>
            <person name="Massola Junior N.S."/>
            <person name="Baroncelli R."/>
        </authorList>
    </citation>
    <scope>NUCLEOTIDE SEQUENCE</scope>
    <source>
        <strain evidence="2">LFN00145</strain>
    </source>
</reference>
<evidence type="ECO:0000313" key="2">
    <source>
        <dbReference type="EMBL" id="KAF6829519.1"/>
    </source>
</evidence>
<sequence>MESFKEDHLKRIEVHHVNFHSTPPANFFSNLRRKLNPMKFLSCFFLGTVLAGLVIGLLILNNRLPRHGAGATTPVSAAPEPTQRNCEGGPEKATAAGCVFDVMTARLTPPECFNAELSKNASASIKHPIFYQWPNFTEPLSETEDPWVLRNYDKGWTYTDYHVVHCRYVLQLAAEAAGRWAMGEHDFLLNSLSADVYHTNHCMWVLENHEENKLRPSASHDPAKTGVTCISIKG</sequence>
<evidence type="ECO:0000256" key="1">
    <source>
        <dbReference type="SAM" id="Phobius"/>
    </source>
</evidence>
<gene>
    <name evidence="2" type="ORF">CPLU01_07925</name>
</gene>
<keyword evidence="1" id="KW-0472">Membrane</keyword>
<evidence type="ECO:0000313" key="3">
    <source>
        <dbReference type="Proteomes" id="UP000654918"/>
    </source>
</evidence>
<organism evidence="2 3">
    <name type="scientific">Colletotrichum plurivorum</name>
    <dbReference type="NCBI Taxonomy" id="2175906"/>
    <lineage>
        <taxon>Eukaryota</taxon>
        <taxon>Fungi</taxon>
        <taxon>Dikarya</taxon>
        <taxon>Ascomycota</taxon>
        <taxon>Pezizomycotina</taxon>
        <taxon>Sordariomycetes</taxon>
        <taxon>Hypocreomycetidae</taxon>
        <taxon>Glomerellales</taxon>
        <taxon>Glomerellaceae</taxon>
        <taxon>Colletotrichum</taxon>
        <taxon>Colletotrichum orchidearum species complex</taxon>
    </lineage>
</organism>
<proteinExistence type="predicted"/>
<keyword evidence="1" id="KW-0812">Transmembrane</keyword>
<keyword evidence="1" id="KW-1133">Transmembrane helix</keyword>
<dbReference type="EMBL" id="WIGO01000107">
    <property type="protein sequence ID" value="KAF6829519.1"/>
    <property type="molecule type" value="Genomic_DNA"/>
</dbReference>
<dbReference type="PANTHER" id="PTHR35896:SF3">
    <property type="entry name" value="MAJOR FACILITATOR SUPERFAMILY TRANSPORTER"/>
    <property type="match status" value="1"/>
</dbReference>
<dbReference type="AlphaFoldDB" id="A0A8H6NDP5"/>
<name>A0A8H6NDP5_9PEZI</name>